<dbReference type="Proteomes" id="UP000055136">
    <property type="component" value="Chromosome"/>
</dbReference>
<dbReference type="EMBL" id="CP013099">
    <property type="protein sequence ID" value="ALP53712.1"/>
    <property type="molecule type" value="Genomic_DNA"/>
</dbReference>
<proteinExistence type="predicted"/>
<protein>
    <recommendedName>
        <fullName evidence="3">Conjugal transfer protein TraH</fullName>
    </recommendedName>
</protein>
<dbReference type="AlphaFoldDB" id="A0A0S2TEY8"/>
<organism evidence="1 2">
    <name type="scientific">Candidatus Tenderia electrophaga</name>
    <dbReference type="NCBI Taxonomy" id="1748243"/>
    <lineage>
        <taxon>Bacteria</taxon>
        <taxon>Pseudomonadati</taxon>
        <taxon>Pseudomonadota</taxon>
        <taxon>Gammaproteobacteria</taxon>
        <taxon>Candidatus Tenderiales</taxon>
        <taxon>Candidatus Tenderiaceae</taxon>
        <taxon>Candidatus Tenderia</taxon>
    </lineage>
</organism>
<keyword evidence="2" id="KW-1185">Reference proteome</keyword>
<gene>
    <name evidence="1" type="ORF">Tel_11505</name>
</gene>
<evidence type="ECO:0000313" key="2">
    <source>
        <dbReference type="Proteomes" id="UP000055136"/>
    </source>
</evidence>
<sequence>MACCSLLLVHTSQADVGSDMNNFFNDMGYNSNVTPPGVYEGQAAGYFTGGGLYLRSPSRNYQLASVQMPNYRAGCSGVDLYGGGFSYINSAQLIAALRNVGQNAASYAFMLGLRVISPQISNVMEWIKDKAEMINQLNINSCEAAADLVGGMMGIDAKENSQCILTRYGNGDSMEDARQACGAGGQRNSTLAGSSLNQMAFTRGNIAWRVMWQNLFLRSDTNLMELMMNLSGTVILSKDLGNENSATTTVTIPSVLQTQRAELLNVLLDGSQSIVIQGCTSSSDEMACTSLTNKTVQLGAGNGLKNRVIVIMNGIADKIRNRQTLSSSEIGLLGATKIPIYKILNVASAMSSAVVATQADKYADIVAKDILYSYVNDLLDMVVASTSGSEFMQGEEGKAYMAGITESRRQVNRMKSDNFEELSRYVDMIRETQLYERMLVASMSPALAESMRYAGSLR</sequence>
<dbReference type="Pfam" id="PF06122">
    <property type="entry name" value="TraH"/>
    <property type="match status" value="1"/>
</dbReference>
<name>A0A0S2TEY8_9GAMM</name>
<reference evidence="1" key="1">
    <citation type="submission" date="2015-10" db="EMBL/GenBank/DDBJ databases">
        <title>Description of Candidatus Tenderia electrophaga gen. nov, sp. nov., an Uncultivated Electroautotroph from a Biocathode Enrichment.</title>
        <authorList>
            <person name="Eddie B.J."/>
            <person name="Malanoski A.P."/>
            <person name="Wang Z."/>
            <person name="Hall R.J."/>
            <person name="Oh S.D."/>
            <person name="Heiner C."/>
            <person name="Lin B."/>
            <person name="Strycharz-Glaven S.M."/>
        </authorList>
    </citation>
    <scope>NUCLEOTIDE SEQUENCE [LARGE SCALE GENOMIC DNA]</scope>
    <source>
        <strain evidence="1">NRL1</strain>
    </source>
</reference>
<dbReference type="InterPro" id="IPR010927">
    <property type="entry name" value="T4SS_TraH"/>
</dbReference>
<dbReference type="STRING" id="1748243.Tel_11505"/>
<evidence type="ECO:0000313" key="1">
    <source>
        <dbReference type="EMBL" id="ALP53712.1"/>
    </source>
</evidence>
<accession>A0A0S2TEY8</accession>
<evidence type="ECO:0008006" key="3">
    <source>
        <dbReference type="Google" id="ProtNLM"/>
    </source>
</evidence>
<dbReference type="KEGG" id="tee:Tel_11505"/>